<reference evidence="2" key="2">
    <citation type="submission" date="2021-04" db="EMBL/GenBank/DDBJ databases">
        <authorList>
            <person name="Gilroy R."/>
        </authorList>
    </citation>
    <scope>NUCLEOTIDE SEQUENCE</scope>
    <source>
        <strain evidence="2">ChiSxjej5B17-1746</strain>
    </source>
</reference>
<feature type="domain" description="Mor transcription activator" evidence="1">
    <location>
        <begin position="50"/>
        <end position="133"/>
    </location>
</feature>
<evidence type="ECO:0000313" key="2">
    <source>
        <dbReference type="EMBL" id="HIW79457.1"/>
    </source>
</evidence>
<dbReference type="InterPro" id="IPR009057">
    <property type="entry name" value="Homeodomain-like_sf"/>
</dbReference>
<dbReference type="Pfam" id="PF08765">
    <property type="entry name" value="Mor"/>
    <property type="match status" value="1"/>
</dbReference>
<evidence type="ECO:0000313" key="3">
    <source>
        <dbReference type="Proteomes" id="UP000824264"/>
    </source>
</evidence>
<proteinExistence type="predicted"/>
<accession>A0A9D1R1S8</accession>
<evidence type="ECO:0000259" key="1">
    <source>
        <dbReference type="Pfam" id="PF08765"/>
    </source>
</evidence>
<protein>
    <submittedName>
        <fullName evidence="2">DNA transposition protein</fullName>
    </submittedName>
</protein>
<name>A0A9D1R1S8_9BACT</name>
<reference evidence="2" key="1">
    <citation type="journal article" date="2021" name="PeerJ">
        <title>Extensive microbial diversity within the chicken gut microbiome revealed by metagenomics and culture.</title>
        <authorList>
            <person name="Gilroy R."/>
            <person name="Ravi A."/>
            <person name="Getino M."/>
            <person name="Pursley I."/>
            <person name="Horton D.L."/>
            <person name="Alikhan N.F."/>
            <person name="Baker D."/>
            <person name="Gharbi K."/>
            <person name="Hall N."/>
            <person name="Watson M."/>
            <person name="Adriaenssens E.M."/>
            <person name="Foster-Nyarko E."/>
            <person name="Jarju S."/>
            <person name="Secka A."/>
            <person name="Antonio M."/>
            <person name="Oren A."/>
            <person name="Chaudhuri R.R."/>
            <person name="La Ragione R."/>
            <person name="Hildebrand F."/>
            <person name="Pallen M.J."/>
        </authorList>
    </citation>
    <scope>NUCLEOTIDE SEQUENCE</scope>
    <source>
        <strain evidence="2">ChiSxjej5B17-1746</strain>
    </source>
</reference>
<comment type="caution">
    <text evidence="2">The sequence shown here is derived from an EMBL/GenBank/DDBJ whole genome shotgun (WGS) entry which is preliminary data.</text>
</comment>
<organism evidence="2 3">
    <name type="scientific">Candidatus Bilophila faecipullorum</name>
    <dbReference type="NCBI Taxonomy" id="2838482"/>
    <lineage>
        <taxon>Bacteria</taxon>
        <taxon>Pseudomonadati</taxon>
        <taxon>Thermodesulfobacteriota</taxon>
        <taxon>Desulfovibrionia</taxon>
        <taxon>Desulfovibrionales</taxon>
        <taxon>Desulfovibrionaceae</taxon>
        <taxon>Bilophila</taxon>
    </lineage>
</organism>
<dbReference type="EMBL" id="DXGI01000374">
    <property type="protein sequence ID" value="HIW79457.1"/>
    <property type="molecule type" value="Genomic_DNA"/>
</dbReference>
<dbReference type="Proteomes" id="UP000824264">
    <property type="component" value="Unassembled WGS sequence"/>
</dbReference>
<dbReference type="SUPFAM" id="SSF46689">
    <property type="entry name" value="Homeodomain-like"/>
    <property type="match status" value="1"/>
</dbReference>
<sequence>MSDARLPRNARDIIDRLGPAVTLRLIRALGGTTIPVPMRLTPVGEARYRRLCDMIGEDTAKALCREYAGTNLYIPTCRQAAADERDAALIRDRDAMARAGLSEREIVTGLALKYHLSDRHVWRVLHRVPEEKTSLFPLQRQGRLL</sequence>
<dbReference type="InterPro" id="IPR014875">
    <property type="entry name" value="Mor_transcription_activator"/>
</dbReference>
<dbReference type="AlphaFoldDB" id="A0A9D1R1S8"/>
<gene>
    <name evidence="2" type="ORF">H9874_10000</name>
</gene>